<keyword evidence="2" id="KW-0217">Developmental protein</keyword>
<feature type="domain" description="SOSEKI DIX-like" evidence="9">
    <location>
        <begin position="41"/>
        <end position="125"/>
    </location>
</feature>
<evidence type="ECO:0000256" key="6">
    <source>
        <dbReference type="ARBA" id="ARBA00023306"/>
    </source>
</evidence>
<feature type="region of interest" description="Disordered" evidence="8">
    <location>
        <begin position="1"/>
        <end position="35"/>
    </location>
</feature>
<feature type="compositionally biased region" description="Basic residues" evidence="8">
    <location>
        <begin position="254"/>
        <end position="263"/>
    </location>
</feature>
<feature type="region of interest" description="Disordered" evidence="8">
    <location>
        <begin position="138"/>
        <end position="263"/>
    </location>
</feature>
<feature type="region of interest" description="Disordered" evidence="8">
    <location>
        <begin position="287"/>
        <end position="328"/>
    </location>
</feature>
<dbReference type="AlphaFoldDB" id="A0ABD0VJ56"/>
<feature type="compositionally biased region" description="Polar residues" evidence="8">
    <location>
        <begin position="203"/>
        <end position="220"/>
    </location>
</feature>
<dbReference type="GO" id="GO:0005886">
    <property type="term" value="C:plasma membrane"/>
    <property type="evidence" value="ECO:0007669"/>
    <property type="project" value="UniProtKB-SubCell"/>
</dbReference>
<protein>
    <recommendedName>
        <fullName evidence="9">SOSEKI DIX-like domain-containing protein</fullName>
    </recommendedName>
</protein>
<dbReference type="PANTHER" id="PTHR31083">
    <property type="entry name" value="UPSTREAM OF FLC PROTEIN (DUF966)"/>
    <property type="match status" value="1"/>
</dbReference>
<dbReference type="EMBL" id="JANQDX010000005">
    <property type="protein sequence ID" value="KAL0924721.1"/>
    <property type="molecule type" value="Genomic_DNA"/>
</dbReference>
<dbReference type="GO" id="GO:0051301">
    <property type="term" value="P:cell division"/>
    <property type="evidence" value="ECO:0007669"/>
    <property type="project" value="UniProtKB-KW"/>
</dbReference>
<evidence type="ECO:0000256" key="4">
    <source>
        <dbReference type="ARBA" id="ARBA00022618"/>
    </source>
</evidence>
<dbReference type="Proteomes" id="UP001552299">
    <property type="component" value="Unassembled WGS sequence"/>
</dbReference>
<comment type="caution">
    <text evidence="10">The sequence shown here is derived from an EMBL/GenBank/DDBJ whole genome shotgun (WGS) entry which is preliminary data.</text>
</comment>
<evidence type="ECO:0000313" key="11">
    <source>
        <dbReference type="Proteomes" id="UP001552299"/>
    </source>
</evidence>
<proteinExistence type="inferred from homology"/>
<dbReference type="PANTHER" id="PTHR31083:SF5">
    <property type="entry name" value="PROTEIN SOSEKI 1"/>
    <property type="match status" value="1"/>
</dbReference>
<feature type="compositionally biased region" description="Polar residues" evidence="8">
    <location>
        <begin position="292"/>
        <end position="307"/>
    </location>
</feature>
<evidence type="ECO:0000256" key="2">
    <source>
        <dbReference type="ARBA" id="ARBA00022473"/>
    </source>
</evidence>
<dbReference type="InterPro" id="IPR010369">
    <property type="entry name" value="SOK"/>
</dbReference>
<feature type="compositionally biased region" description="Acidic residues" evidence="8">
    <location>
        <begin position="156"/>
        <end position="174"/>
    </location>
</feature>
<feature type="compositionally biased region" description="Basic and acidic residues" evidence="8">
    <location>
        <begin position="224"/>
        <end position="237"/>
    </location>
</feature>
<comment type="similarity">
    <text evidence="7">Belongs to the SOSEKI family.</text>
</comment>
<organism evidence="10 11">
    <name type="scientific">Dendrobium thyrsiflorum</name>
    <name type="common">Pinecone-like raceme dendrobium</name>
    <name type="synonym">Orchid</name>
    <dbReference type="NCBI Taxonomy" id="117978"/>
    <lineage>
        <taxon>Eukaryota</taxon>
        <taxon>Viridiplantae</taxon>
        <taxon>Streptophyta</taxon>
        <taxon>Embryophyta</taxon>
        <taxon>Tracheophyta</taxon>
        <taxon>Spermatophyta</taxon>
        <taxon>Magnoliopsida</taxon>
        <taxon>Liliopsida</taxon>
        <taxon>Asparagales</taxon>
        <taxon>Orchidaceae</taxon>
        <taxon>Epidendroideae</taxon>
        <taxon>Malaxideae</taxon>
        <taxon>Dendrobiinae</taxon>
        <taxon>Dendrobium</taxon>
    </lineage>
</organism>
<dbReference type="Pfam" id="PF06136">
    <property type="entry name" value="SOK"/>
    <property type="match status" value="1"/>
</dbReference>
<dbReference type="GO" id="GO:0051258">
    <property type="term" value="P:protein polymerization"/>
    <property type="evidence" value="ECO:0007669"/>
    <property type="project" value="UniProtKB-ARBA"/>
</dbReference>
<feature type="region of interest" description="Disordered" evidence="8">
    <location>
        <begin position="366"/>
        <end position="393"/>
    </location>
</feature>
<accession>A0ABD0VJ56</accession>
<comment type="subcellular location">
    <subcellularLocation>
        <location evidence="1">Cell membrane</location>
        <topology evidence="1">Peripheral membrane protein</topology>
        <orientation evidence="1">Cytoplasmic side</orientation>
    </subcellularLocation>
</comment>
<evidence type="ECO:0000259" key="9">
    <source>
        <dbReference type="Pfam" id="PF06136"/>
    </source>
</evidence>
<keyword evidence="3" id="KW-1003">Cell membrane</keyword>
<keyword evidence="6" id="KW-0131">Cell cycle</keyword>
<evidence type="ECO:0000256" key="1">
    <source>
        <dbReference type="ARBA" id="ARBA00004413"/>
    </source>
</evidence>
<dbReference type="InterPro" id="IPR048351">
    <property type="entry name" value="SOK_DIX"/>
</dbReference>
<evidence type="ECO:0000313" key="10">
    <source>
        <dbReference type="EMBL" id="KAL0924721.1"/>
    </source>
</evidence>
<gene>
    <name evidence="10" type="ORF">M5K25_005574</name>
</gene>
<name>A0ABD0VJ56_DENTH</name>
<keyword evidence="4" id="KW-0132">Cell division</keyword>
<keyword evidence="5" id="KW-0472">Membrane</keyword>
<feature type="compositionally biased region" description="Basic and acidic residues" evidence="8">
    <location>
        <begin position="366"/>
        <end position="381"/>
    </location>
</feature>
<keyword evidence="11" id="KW-1185">Reference proteome</keyword>
<evidence type="ECO:0000256" key="8">
    <source>
        <dbReference type="SAM" id="MobiDB-lite"/>
    </source>
</evidence>
<feature type="compositionally biased region" description="Basic and acidic residues" evidence="8">
    <location>
        <begin position="7"/>
        <end position="27"/>
    </location>
</feature>
<reference evidence="10 11" key="1">
    <citation type="journal article" date="2024" name="Plant Biotechnol. J.">
        <title>Dendrobium thyrsiflorum genome and its molecular insights into genes involved in important horticultural traits.</title>
        <authorList>
            <person name="Chen B."/>
            <person name="Wang J.Y."/>
            <person name="Zheng P.J."/>
            <person name="Li K.L."/>
            <person name="Liang Y.M."/>
            <person name="Chen X.F."/>
            <person name="Zhang C."/>
            <person name="Zhao X."/>
            <person name="He X."/>
            <person name="Zhang G.Q."/>
            <person name="Liu Z.J."/>
            <person name="Xu Q."/>
        </authorList>
    </citation>
    <scope>NUCLEOTIDE SEQUENCE [LARGE SCALE GENOMIC DNA]</scope>
    <source>
        <strain evidence="10">GZMU011</strain>
    </source>
</reference>
<sequence length="393" mass="45045">MSNSRKNKSEKSKQVCEEMEANRRREGGGGGGGGGESRRIHVVYFLSRNGKTEQPHLIRVHHLNNNGVHLRDVKRWLSELRGREMPESFSWSYKRSYKAGHIWQDLTDNDLITPFSDNEYILKGSLIPSQHNKAVEQFFPFNGRSNTISTRKQDREEEDEVQDENELEEEEEISYESLQIEDNISPKPPPRGDEESPLRPVLPSTSTSSEQVIENHSAAKSSKRREEMKKGDQEKSCNEVVIKKNGSHVNRSNSKGRREVRPRRRAADILRNLLRCRLVDIKDSLKRDSRQRNGSISRKNYQTSNSNNERKNWGKKGSNGGSRKMTEKSASVLRYKPCTEPNCSQCGKPFKPEKLHSHMKSCMALKEKGRSSSLKKEEQTATRRPSKVTVTVL</sequence>
<evidence type="ECO:0000256" key="5">
    <source>
        <dbReference type="ARBA" id="ARBA00023136"/>
    </source>
</evidence>
<evidence type="ECO:0000256" key="7">
    <source>
        <dbReference type="ARBA" id="ARBA00024211"/>
    </source>
</evidence>
<evidence type="ECO:0000256" key="3">
    <source>
        <dbReference type="ARBA" id="ARBA00022475"/>
    </source>
</evidence>